<accession>A0AAE3GH13</accession>
<comment type="caution">
    <text evidence="1">The sequence shown here is derived from an EMBL/GenBank/DDBJ whole genome shotgun (WGS) entry which is preliminary data.</text>
</comment>
<organism evidence="1 2">
    <name type="scientific">Goodfellowiella coeruleoviolacea</name>
    <dbReference type="NCBI Taxonomy" id="334858"/>
    <lineage>
        <taxon>Bacteria</taxon>
        <taxon>Bacillati</taxon>
        <taxon>Actinomycetota</taxon>
        <taxon>Actinomycetes</taxon>
        <taxon>Pseudonocardiales</taxon>
        <taxon>Pseudonocardiaceae</taxon>
        <taxon>Goodfellowiella</taxon>
    </lineage>
</organism>
<dbReference type="AlphaFoldDB" id="A0AAE3GH13"/>
<dbReference type="Proteomes" id="UP001206128">
    <property type="component" value="Unassembled WGS sequence"/>
</dbReference>
<protein>
    <submittedName>
        <fullName evidence="1">Uncharacterized protein</fullName>
    </submittedName>
</protein>
<sequence>MGTAIDVDTAAFDLADALGADFVYLEPPEARRIDQAALAITLAVWLLRAVADGITQGARGAAARARAGGPAATVRAGTVRAVTALVRKYVARAFLAGANRSALAGQCAALRRSVAAAEDASAGLAGELARQLPAAIGAAVRDALRAAGLPAAPALRVERAVHAQVALIVRPDRGGRRRLSW</sequence>
<evidence type="ECO:0000313" key="2">
    <source>
        <dbReference type="Proteomes" id="UP001206128"/>
    </source>
</evidence>
<dbReference type="RefSeq" id="WP_253773822.1">
    <property type="nucleotide sequence ID" value="NZ_JAMTCK010000009.1"/>
</dbReference>
<keyword evidence="2" id="KW-1185">Reference proteome</keyword>
<gene>
    <name evidence="1" type="ORF">LX83_004063</name>
</gene>
<proteinExistence type="predicted"/>
<evidence type="ECO:0000313" key="1">
    <source>
        <dbReference type="EMBL" id="MCP2167190.1"/>
    </source>
</evidence>
<name>A0AAE3GH13_9PSEU</name>
<dbReference type="EMBL" id="JAMTCK010000009">
    <property type="protein sequence ID" value="MCP2167190.1"/>
    <property type="molecule type" value="Genomic_DNA"/>
</dbReference>
<reference evidence="1" key="1">
    <citation type="submission" date="2022-06" db="EMBL/GenBank/DDBJ databases">
        <title>Genomic Encyclopedia of Archaeal and Bacterial Type Strains, Phase II (KMG-II): from individual species to whole genera.</title>
        <authorList>
            <person name="Goeker M."/>
        </authorList>
    </citation>
    <scope>NUCLEOTIDE SEQUENCE</scope>
    <source>
        <strain evidence="1">DSM 43935</strain>
    </source>
</reference>